<evidence type="ECO:0000256" key="1">
    <source>
        <dbReference type="SAM" id="Phobius"/>
    </source>
</evidence>
<reference evidence="2 3" key="1">
    <citation type="submission" date="2015-09" db="EMBL/GenBank/DDBJ databases">
        <authorList>
            <consortium name="Swine Surveillance"/>
        </authorList>
    </citation>
    <scope>NUCLEOTIDE SEQUENCE [LARGE SCALE GENOMIC DNA]</scope>
    <source>
        <strain evidence="2 3">CECT 7648</strain>
    </source>
</reference>
<dbReference type="AlphaFoldDB" id="A0A0N7M036"/>
<dbReference type="EMBL" id="CYSE01000004">
    <property type="protein sequence ID" value="CUH79369.1"/>
    <property type="molecule type" value="Genomic_DNA"/>
</dbReference>
<feature type="transmembrane region" description="Helical" evidence="1">
    <location>
        <begin position="65"/>
        <end position="83"/>
    </location>
</feature>
<keyword evidence="3" id="KW-1185">Reference proteome</keyword>
<protein>
    <submittedName>
        <fullName evidence="2">Uncharacterized protein</fullName>
    </submittedName>
</protein>
<name>A0A0N7M036_9RHOB</name>
<keyword evidence="1" id="KW-0472">Membrane</keyword>
<gene>
    <name evidence="2" type="ORF">TRN7648_02436</name>
</gene>
<evidence type="ECO:0000313" key="2">
    <source>
        <dbReference type="EMBL" id="CUH79369.1"/>
    </source>
</evidence>
<sequence>MLPFLRFFLIGAIVLAVIYGVLWLVLRERRRDILEDDWETQGKGSPRDTWVNRRLAVFNQRRSRLLPIVVFGLPVCLVLWIIYMTNFR</sequence>
<dbReference type="Proteomes" id="UP000054935">
    <property type="component" value="Unassembled WGS sequence"/>
</dbReference>
<dbReference type="STRING" id="441103.TRN7648_02436"/>
<feature type="transmembrane region" description="Helical" evidence="1">
    <location>
        <begin position="6"/>
        <end position="26"/>
    </location>
</feature>
<dbReference type="OrthoDB" id="7632202at2"/>
<dbReference type="RefSeq" id="WP_058247939.1">
    <property type="nucleotide sequence ID" value="NZ_CYSE01000004.1"/>
</dbReference>
<keyword evidence="1" id="KW-1133">Transmembrane helix</keyword>
<proteinExistence type="predicted"/>
<keyword evidence="1" id="KW-0812">Transmembrane</keyword>
<organism evidence="2 3">
    <name type="scientific">Tropicibacter naphthalenivorans</name>
    <dbReference type="NCBI Taxonomy" id="441103"/>
    <lineage>
        <taxon>Bacteria</taxon>
        <taxon>Pseudomonadati</taxon>
        <taxon>Pseudomonadota</taxon>
        <taxon>Alphaproteobacteria</taxon>
        <taxon>Rhodobacterales</taxon>
        <taxon>Roseobacteraceae</taxon>
        <taxon>Tropicibacter</taxon>
    </lineage>
</organism>
<accession>A0A0N7M036</accession>
<evidence type="ECO:0000313" key="3">
    <source>
        <dbReference type="Proteomes" id="UP000054935"/>
    </source>
</evidence>